<dbReference type="Proteomes" id="UP000199181">
    <property type="component" value="Unassembled WGS sequence"/>
</dbReference>
<sequence length="147" mass="16500">MNFRDNLIESEAGIERVVKASKRVAVLGIKTEQQAGQPALYVPEYLVRAGVEVVPVPVYYPDVTHILGKPVFRRLVDIPGEVDLVDVFRRPQDIDAHVEDIIAKKPKAVWFQSGIRNDAAAEKLAQAGIQVVQNRCLMVDHRRYGSR</sequence>
<proteinExistence type="predicted"/>
<dbReference type="InterPro" id="IPR003781">
    <property type="entry name" value="CoA-bd"/>
</dbReference>
<accession>A0A1I0L6L0</accession>
<reference evidence="3" key="1">
    <citation type="submission" date="2016-10" db="EMBL/GenBank/DDBJ databases">
        <authorList>
            <person name="Varghese N."/>
            <person name="Submissions S."/>
        </authorList>
    </citation>
    <scope>NUCLEOTIDE SEQUENCE [LARGE SCALE GENOMIC DNA]</scope>
    <source>
        <strain evidence="3">DSM 16858</strain>
    </source>
</reference>
<gene>
    <name evidence="2" type="ORF">SAMN05443639_12040</name>
</gene>
<dbReference type="PANTHER" id="PTHR33303:SF2">
    <property type="entry name" value="COA-BINDING DOMAIN-CONTAINING PROTEIN"/>
    <property type="match status" value="1"/>
</dbReference>
<dbReference type="RefSeq" id="WP_093525300.1">
    <property type="nucleotide sequence ID" value="NZ_FOIJ01000020.1"/>
</dbReference>
<dbReference type="InterPro" id="IPR036291">
    <property type="entry name" value="NAD(P)-bd_dom_sf"/>
</dbReference>
<dbReference type="SMART" id="SM00881">
    <property type="entry name" value="CoA_binding"/>
    <property type="match status" value="1"/>
</dbReference>
<keyword evidence="3" id="KW-1185">Reference proteome</keyword>
<organism evidence="2 3">
    <name type="scientific">Stigmatella erecta</name>
    <dbReference type="NCBI Taxonomy" id="83460"/>
    <lineage>
        <taxon>Bacteria</taxon>
        <taxon>Pseudomonadati</taxon>
        <taxon>Myxococcota</taxon>
        <taxon>Myxococcia</taxon>
        <taxon>Myxococcales</taxon>
        <taxon>Cystobacterineae</taxon>
        <taxon>Archangiaceae</taxon>
        <taxon>Stigmatella</taxon>
    </lineage>
</organism>
<dbReference type="Gene3D" id="3.40.50.720">
    <property type="entry name" value="NAD(P)-binding Rossmann-like Domain"/>
    <property type="match status" value="1"/>
</dbReference>
<evidence type="ECO:0000259" key="1">
    <source>
        <dbReference type="SMART" id="SM00881"/>
    </source>
</evidence>
<dbReference type="PANTHER" id="PTHR33303">
    <property type="entry name" value="CYTOPLASMIC PROTEIN-RELATED"/>
    <property type="match status" value="1"/>
</dbReference>
<evidence type="ECO:0000313" key="2">
    <source>
        <dbReference type="EMBL" id="SEU35321.1"/>
    </source>
</evidence>
<name>A0A1I0L6L0_9BACT</name>
<dbReference type="SUPFAM" id="SSF51735">
    <property type="entry name" value="NAD(P)-binding Rossmann-fold domains"/>
    <property type="match status" value="1"/>
</dbReference>
<dbReference type="EMBL" id="FOIJ01000020">
    <property type="protein sequence ID" value="SEU35321.1"/>
    <property type="molecule type" value="Genomic_DNA"/>
</dbReference>
<dbReference type="Pfam" id="PF13380">
    <property type="entry name" value="CoA_binding_2"/>
    <property type="match status" value="1"/>
</dbReference>
<evidence type="ECO:0000313" key="3">
    <source>
        <dbReference type="Proteomes" id="UP000199181"/>
    </source>
</evidence>
<feature type="domain" description="CoA-binding" evidence="1">
    <location>
        <begin position="17"/>
        <end position="115"/>
    </location>
</feature>
<dbReference type="AlphaFoldDB" id="A0A1I0L6L0"/>
<protein>
    <recommendedName>
        <fullName evidence="1">CoA-binding domain-containing protein</fullName>
    </recommendedName>
</protein>